<protein>
    <submittedName>
        <fullName evidence="1">Uncharacterized protein</fullName>
    </submittedName>
</protein>
<sequence length="166" mass="18145">MQFLAQIGLSDVDPVSAGVLSIFMCQNDPGLCDEWDANAGGNRAFVFGSDATDVVSVPDDGVCLLEETSAVDFVQVQTDDYLEARERWARDTGRSVLDVLGQVRGLPAWLQNDETPACSVCREPMSFVVQLEEGHNHQTAANFGDGGCDYGFRCTSCRRAAFLRQR</sequence>
<dbReference type="EMBL" id="BONZ01000118">
    <property type="protein sequence ID" value="GIH21179.1"/>
    <property type="molecule type" value="Genomic_DNA"/>
</dbReference>
<dbReference type="SUPFAM" id="SSF103032">
    <property type="entry name" value="Hypothetical protein YwqG"/>
    <property type="match status" value="1"/>
</dbReference>
<reference evidence="1" key="1">
    <citation type="submission" date="2021-01" db="EMBL/GenBank/DDBJ databases">
        <title>Whole genome shotgun sequence of Rugosimonospora africana NBRC 104875.</title>
        <authorList>
            <person name="Komaki H."/>
            <person name="Tamura T."/>
        </authorList>
    </citation>
    <scope>NUCLEOTIDE SEQUENCE</scope>
    <source>
        <strain evidence="1">NBRC 104875</strain>
    </source>
</reference>
<name>A0A8J3R3K7_9ACTN</name>
<comment type="caution">
    <text evidence="1">The sequence shown here is derived from an EMBL/GenBank/DDBJ whole genome shotgun (WGS) entry which is preliminary data.</text>
</comment>
<dbReference type="AlphaFoldDB" id="A0A8J3R3K7"/>
<dbReference type="Proteomes" id="UP000642748">
    <property type="component" value="Unassembled WGS sequence"/>
</dbReference>
<accession>A0A8J3R3K7</accession>
<gene>
    <name evidence="1" type="ORF">Raf01_93510</name>
</gene>
<organism evidence="1 2">
    <name type="scientific">Rugosimonospora africana</name>
    <dbReference type="NCBI Taxonomy" id="556532"/>
    <lineage>
        <taxon>Bacteria</taxon>
        <taxon>Bacillati</taxon>
        <taxon>Actinomycetota</taxon>
        <taxon>Actinomycetes</taxon>
        <taxon>Micromonosporales</taxon>
        <taxon>Micromonosporaceae</taxon>
        <taxon>Rugosimonospora</taxon>
    </lineage>
</organism>
<evidence type="ECO:0000313" key="1">
    <source>
        <dbReference type="EMBL" id="GIH21179.1"/>
    </source>
</evidence>
<keyword evidence="2" id="KW-1185">Reference proteome</keyword>
<evidence type="ECO:0000313" key="2">
    <source>
        <dbReference type="Proteomes" id="UP000642748"/>
    </source>
</evidence>
<proteinExistence type="predicted"/>
<dbReference type="InterPro" id="IPR035948">
    <property type="entry name" value="YwqG-like_sf"/>
</dbReference>